<gene>
    <name evidence="3" type="primary">dpsA</name>
    <name evidence="3" type="ORF">U7230_04930</name>
</gene>
<sequence length="301" mass="31197">MARSMALSLEGRTLVVAGGDERELALAERLLELGAGVWMVGFPAALLPPGAHFAPDLASVADRAEAVLCPLSGTDPQGAIRTVMAQGMRILLDDGVLERLRSGTLLVIGSARPALKAAAARHGIRLIELEKDEEIAVLNAVPTAEGAVQLAMSNLRVTLHGSRTVVVGYGRCGQQLCRVLGALGASVQAVVFHRTEWARAWAAGVAAIWPHELASAAGQADVIFNTAPALVVTEEVLRRMKPQALVVDIASDAGGTDFEAASRLGVQAIHALGLPGRVAPRTAGAILAQVVPGILARSLAP</sequence>
<dbReference type="InterPro" id="IPR031629">
    <property type="entry name" value="DpaA_N"/>
</dbReference>
<feature type="domain" description="Dipicolinate synthase subunit A N-terminal" evidence="2">
    <location>
        <begin position="14"/>
        <end position="129"/>
    </location>
</feature>
<dbReference type="InterPro" id="IPR036291">
    <property type="entry name" value="NAD(P)-bd_dom_sf"/>
</dbReference>
<evidence type="ECO:0000259" key="1">
    <source>
        <dbReference type="Pfam" id="PF02826"/>
    </source>
</evidence>
<evidence type="ECO:0000259" key="2">
    <source>
        <dbReference type="Pfam" id="PF16924"/>
    </source>
</evidence>
<dbReference type="Pfam" id="PF02826">
    <property type="entry name" value="2-Hacid_dh_C"/>
    <property type="match status" value="1"/>
</dbReference>
<dbReference type="InterPro" id="IPR006140">
    <property type="entry name" value="D-isomer_DH_NAD-bd"/>
</dbReference>
<protein>
    <submittedName>
        <fullName evidence="3">Dipicolinate synthase subunit DpsA</fullName>
    </submittedName>
</protein>
<reference evidence="3 4" key="1">
    <citation type="journal article" date="2024" name="Front. Microbiol.">
        <title>Novel thermophilic genera Geochorda gen. nov. and Carboxydochorda gen. nov. from the deep terrestrial subsurface reveal the ecophysiological diversity in the class Limnochordia.</title>
        <authorList>
            <person name="Karnachuk O.V."/>
            <person name="Lukina A.P."/>
            <person name="Avakyan M.R."/>
            <person name="Kadnikov V.V."/>
            <person name="Begmatov S."/>
            <person name="Beletsky A.V."/>
            <person name="Vlasova K.G."/>
            <person name="Novikov A.A."/>
            <person name="Shcherbakova V.A."/>
            <person name="Mardanov A.V."/>
            <person name="Ravin N.V."/>
        </authorList>
    </citation>
    <scope>NUCLEOTIDE SEQUENCE [LARGE SCALE GENOMIC DNA]</scope>
    <source>
        <strain evidence="3 4">L945</strain>
    </source>
</reference>
<proteinExistence type="predicted"/>
<dbReference type="EMBL" id="CP141615">
    <property type="protein sequence ID" value="WRP18355.1"/>
    <property type="molecule type" value="Genomic_DNA"/>
</dbReference>
<feature type="domain" description="D-isomer specific 2-hydroxyacid dehydrogenase NAD-binding" evidence="1">
    <location>
        <begin position="155"/>
        <end position="250"/>
    </location>
</feature>
<evidence type="ECO:0000313" key="3">
    <source>
        <dbReference type="EMBL" id="WRP18355.1"/>
    </source>
</evidence>
<dbReference type="NCBIfam" id="NF006162">
    <property type="entry name" value="PRK08306.1"/>
    <property type="match status" value="1"/>
</dbReference>
<organism evidence="3 4">
    <name type="scientific">Carboxydichorda subterranea</name>
    <dbReference type="NCBI Taxonomy" id="3109565"/>
    <lineage>
        <taxon>Bacteria</taxon>
        <taxon>Bacillati</taxon>
        <taxon>Bacillota</taxon>
        <taxon>Limnochordia</taxon>
        <taxon>Limnochordales</taxon>
        <taxon>Geochordaceae</taxon>
        <taxon>Carboxydichorda</taxon>
    </lineage>
</organism>
<evidence type="ECO:0000313" key="4">
    <source>
        <dbReference type="Proteomes" id="UP001332192"/>
    </source>
</evidence>
<dbReference type="SUPFAM" id="SSF51735">
    <property type="entry name" value="NAD(P)-binding Rossmann-fold domains"/>
    <property type="match status" value="1"/>
</dbReference>
<dbReference type="Gene3D" id="3.40.50.720">
    <property type="entry name" value="NAD(P)-binding Rossmann-like Domain"/>
    <property type="match status" value="1"/>
</dbReference>
<dbReference type="Proteomes" id="UP001332192">
    <property type="component" value="Chromosome"/>
</dbReference>
<name>A0ABZ1BZT5_9FIRM</name>
<accession>A0ABZ1BZT5</accession>
<dbReference type="Pfam" id="PF16924">
    <property type="entry name" value="DpaA_N"/>
    <property type="match status" value="1"/>
</dbReference>
<dbReference type="RefSeq" id="WP_324717626.1">
    <property type="nucleotide sequence ID" value="NZ_CP141615.1"/>
</dbReference>
<keyword evidence="4" id="KW-1185">Reference proteome</keyword>